<dbReference type="Proteomes" id="UP000319383">
    <property type="component" value="Chromosome"/>
</dbReference>
<sequence length="176" mass="19425">MKVAESPYDDDQIAVCLLLAERICRNEIPKPYDAEEDEDAEDLAIDYFIALAEMANVDGEMIVLESLLAGRSWDAFFGEVGIWPLLQQSQPPFPVPTSTFFPPGVGFLPRETLQGKTEADIEKRLKDHSPPFKKPHWLWGGGSSDLAAINAARIEFSEMATSVAKGKLDLLAIAMT</sequence>
<organism evidence="1 2">
    <name type="scientific">Symmachiella dynata</name>
    <dbReference type="NCBI Taxonomy" id="2527995"/>
    <lineage>
        <taxon>Bacteria</taxon>
        <taxon>Pseudomonadati</taxon>
        <taxon>Planctomycetota</taxon>
        <taxon>Planctomycetia</taxon>
        <taxon>Planctomycetales</taxon>
        <taxon>Planctomycetaceae</taxon>
        <taxon>Symmachiella</taxon>
    </lineage>
</organism>
<dbReference type="EMBL" id="CP036276">
    <property type="protein sequence ID" value="QDU42321.1"/>
    <property type="molecule type" value="Genomic_DNA"/>
</dbReference>
<proteinExistence type="predicted"/>
<name>A0A517ZIM1_9PLAN</name>
<gene>
    <name evidence="1" type="ORF">Mal52_07770</name>
</gene>
<dbReference type="KEGG" id="sdyn:Mal52_07770"/>
<evidence type="ECO:0000313" key="2">
    <source>
        <dbReference type="Proteomes" id="UP000319383"/>
    </source>
</evidence>
<dbReference type="AlphaFoldDB" id="A0A517ZIM1"/>
<keyword evidence="2" id="KW-1185">Reference proteome</keyword>
<evidence type="ECO:0000313" key="1">
    <source>
        <dbReference type="EMBL" id="QDU42321.1"/>
    </source>
</evidence>
<protein>
    <submittedName>
        <fullName evidence="1">Uncharacterized protein</fullName>
    </submittedName>
</protein>
<reference evidence="1 2" key="1">
    <citation type="submission" date="2019-02" db="EMBL/GenBank/DDBJ databases">
        <title>Deep-cultivation of Planctomycetes and their phenomic and genomic characterization uncovers novel biology.</title>
        <authorList>
            <person name="Wiegand S."/>
            <person name="Jogler M."/>
            <person name="Boedeker C."/>
            <person name="Pinto D."/>
            <person name="Vollmers J."/>
            <person name="Rivas-Marin E."/>
            <person name="Kohn T."/>
            <person name="Peeters S.H."/>
            <person name="Heuer A."/>
            <person name="Rast P."/>
            <person name="Oberbeckmann S."/>
            <person name="Bunk B."/>
            <person name="Jeske O."/>
            <person name="Meyerdierks A."/>
            <person name="Storesund J.E."/>
            <person name="Kallscheuer N."/>
            <person name="Luecker S."/>
            <person name="Lage O.M."/>
            <person name="Pohl T."/>
            <person name="Merkel B.J."/>
            <person name="Hornburger P."/>
            <person name="Mueller R.-W."/>
            <person name="Bruemmer F."/>
            <person name="Labrenz M."/>
            <person name="Spormann A.M."/>
            <person name="Op den Camp H."/>
            <person name="Overmann J."/>
            <person name="Amann R."/>
            <person name="Jetten M.S.M."/>
            <person name="Mascher T."/>
            <person name="Medema M.H."/>
            <person name="Devos D.P."/>
            <person name="Kaster A.-K."/>
            <person name="Ovreas L."/>
            <person name="Rohde M."/>
            <person name="Galperin M.Y."/>
            <person name="Jogler C."/>
        </authorList>
    </citation>
    <scope>NUCLEOTIDE SEQUENCE [LARGE SCALE GENOMIC DNA]</scope>
    <source>
        <strain evidence="1 2">Mal52</strain>
    </source>
</reference>
<accession>A0A517ZIM1</accession>